<name>A0A232M530_9EURO</name>
<gene>
    <name evidence="1" type="ORF">Egran_00752</name>
</gene>
<proteinExistence type="predicted"/>
<protein>
    <submittedName>
        <fullName evidence="1">Uncharacterized protein</fullName>
    </submittedName>
</protein>
<feature type="non-terminal residue" evidence="1">
    <location>
        <position position="401"/>
    </location>
</feature>
<dbReference type="Proteomes" id="UP000243515">
    <property type="component" value="Unassembled WGS sequence"/>
</dbReference>
<evidence type="ECO:0000313" key="1">
    <source>
        <dbReference type="EMBL" id="OXV11489.1"/>
    </source>
</evidence>
<dbReference type="OrthoDB" id="4187154at2759"/>
<reference evidence="1 2" key="1">
    <citation type="journal article" date="2015" name="Environ. Microbiol.">
        <title>Metagenome sequence of Elaphomyces granulatus from sporocarp tissue reveals Ascomycota ectomycorrhizal fingerprints of genome expansion and a Proteobacteria-rich microbiome.</title>
        <authorList>
            <person name="Quandt C.A."/>
            <person name="Kohler A."/>
            <person name="Hesse C.N."/>
            <person name="Sharpton T.J."/>
            <person name="Martin F."/>
            <person name="Spatafora J.W."/>
        </authorList>
    </citation>
    <scope>NUCLEOTIDE SEQUENCE [LARGE SCALE GENOMIC DNA]</scope>
    <source>
        <strain evidence="1 2">OSC145934</strain>
    </source>
</reference>
<comment type="caution">
    <text evidence="1">The sequence shown here is derived from an EMBL/GenBank/DDBJ whole genome shotgun (WGS) entry which is preliminary data.</text>
</comment>
<keyword evidence="2" id="KW-1185">Reference proteome</keyword>
<organism evidence="1 2">
    <name type="scientific">Elaphomyces granulatus</name>
    <dbReference type="NCBI Taxonomy" id="519963"/>
    <lineage>
        <taxon>Eukaryota</taxon>
        <taxon>Fungi</taxon>
        <taxon>Dikarya</taxon>
        <taxon>Ascomycota</taxon>
        <taxon>Pezizomycotina</taxon>
        <taxon>Eurotiomycetes</taxon>
        <taxon>Eurotiomycetidae</taxon>
        <taxon>Eurotiales</taxon>
        <taxon>Elaphomycetaceae</taxon>
        <taxon>Elaphomyces</taxon>
    </lineage>
</organism>
<evidence type="ECO:0000313" key="2">
    <source>
        <dbReference type="Proteomes" id="UP000243515"/>
    </source>
</evidence>
<sequence>MFHTIDLGSSAFRTLDRKQSLISNVSIIVSTSISSRQLSTNVEDILASRTTWIVNGPEIILDVSIQTNWVSPGPISRFADRVTDLLTHARLWSELGLVASAKTYEPTVSSDRITLKKLLLAIRDDINHSTENKTTNLPDSVRRRLVKDAEPPASIKVMLLHTIRVRLEFDSFDWRDGADLPIFSLSFKAFEDPAAGPSLSAEKRDIYAYRMFTNLPHEPINRFSVSDCVLRSRGEVLLAPGDSSSRKMGNLQSLGDVPVLDCGMDLEENGEFERLLDYAIRNLISSNPSRVAPGLKESSSGLVKHLSDIAPAAVLQRANFISTIAKSLASIVNSADSDLLRQKLTELSEFYMSNYEKDLEKFETPEDPDLRSVFKCLLWATAQDGLFNVNAARKLSPIYPT</sequence>
<accession>A0A232M530</accession>
<dbReference type="EMBL" id="NPHW01002451">
    <property type="protein sequence ID" value="OXV11489.1"/>
    <property type="molecule type" value="Genomic_DNA"/>
</dbReference>
<dbReference type="AlphaFoldDB" id="A0A232M530"/>